<proteinExistence type="predicted"/>
<reference evidence="1 2" key="1">
    <citation type="submission" date="2020-03" db="EMBL/GenBank/DDBJ databases">
        <title>Genomic Encyclopedia of Type Strains, Phase IV (KMG-IV): sequencing the most valuable type-strain genomes for metagenomic binning, comparative biology and taxonomic classification.</title>
        <authorList>
            <person name="Goeker M."/>
        </authorList>
    </citation>
    <scope>NUCLEOTIDE SEQUENCE [LARGE SCALE GENOMIC DNA]</scope>
    <source>
        <strain evidence="1 2">DSM 22753</strain>
    </source>
</reference>
<accession>A0ABX0TYF5</accession>
<name>A0ABX0TYF5_9SPHN</name>
<protein>
    <submittedName>
        <fullName evidence="1">Uncharacterized protein</fullName>
    </submittedName>
</protein>
<evidence type="ECO:0000313" key="1">
    <source>
        <dbReference type="EMBL" id="NIJ23356.1"/>
    </source>
</evidence>
<gene>
    <name evidence="1" type="ORF">FHT01_000898</name>
</gene>
<dbReference type="EMBL" id="JAASQP010000001">
    <property type="protein sequence ID" value="NIJ23356.1"/>
    <property type="molecule type" value="Genomic_DNA"/>
</dbReference>
<organism evidence="1 2">
    <name type="scientific">Sphingomonas japonica</name>
    <dbReference type="NCBI Taxonomy" id="511662"/>
    <lineage>
        <taxon>Bacteria</taxon>
        <taxon>Pseudomonadati</taxon>
        <taxon>Pseudomonadota</taxon>
        <taxon>Alphaproteobacteria</taxon>
        <taxon>Sphingomonadales</taxon>
        <taxon>Sphingomonadaceae</taxon>
        <taxon>Sphingomonas</taxon>
    </lineage>
</organism>
<keyword evidence="2" id="KW-1185">Reference proteome</keyword>
<comment type="caution">
    <text evidence="1">The sequence shown here is derived from an EMBL/GenBank/DDBJ whole genome shotgun (WGS) entry which is preliminary data.</text>
</comment>
<sequence length="49" mass="5230">MVNFGIVIDEIVELGTQIATSGAIRVAEAARDDVFEHIIAVAVLIYQTG</sequence>
<dbReference type="Proteomes" id="UP000788153">
    <property type="component" value="Unassembled WGS sequence"/>
</dbReference>
<evidence type="ECO:0000313" key="2">
    <source>
        <dbReference type="Proteomes" id="UP000788153"/>
    </source>
</evidence>
<dbReference type="RefSeq" id="WP_166745430.1">
    <property type="nucleotide sequence ID" value="NZ_BAAAEV010000001.1"/>
</dbReference>